<reference evidence="9" key="1">
    <citation type="submission" date="2017-06" db="EMBL/GenBank/DDBJ databases">
        <title>Whole genome sequence of Laribacter hongkongensis LHGZ1.</title>
        <authorList>
            <person name="Chen D."/>
            <person name="Wu H."/>
            <person name="Chen J."/>
        </authorList>
    </citation>
    <scope>NUCLEOTIDE SEQUENCE [LARGE SCALE GENOMIC DNA]</scope>
    <source>
        <strain evidence="9">LHGZ1</strain>
    </source>
</reference>
<evidence type="ECO:0000256" key="1">
    <source>
        <dbReference type="ARBA" id="ARBA00004141"/>
    </source>
</evidence>
<keyword evidence="3" id="KW-0201">Cytochrome c-type biogenesis</keyword>
<feature type="transmembrane region" description="Helical" evidence="6">
    <location>
        <begin position="165"/>
        <end position="183"/>
    </location>
</feature>
<feature type="transmembrane region" description="Helical" evidence="6">
    <location>
        <begin position="21"/>
        <end position="42"/>
    </location>
</feature>
<evidence type="ECO:0000259" key="7">
    <source>
        <dbReference type="Pfam" id="PF05140"/>
    </source>
</evidence>
<dbReference type="OrthoDB" id="9770923at2"/>
<keyword evidence="4 6" id="KW-1133">Transmembrane helix</keyword>
<feature type="transmembrane region" description="Helical" evidence="6">
    <location>
        <begin position="75"/>
        <end position="93"/>
    </location>
</feature>
<name>A0A248LNH4_9NEIS</name>
<dbReference type="Proteomes" id="UP000197424">
    <property type="component" value="Chromosome"/>
</dbReference>
<dbReference type="Pfam" id="PF05140">
    <property type="entry name" value="ResB"/>
    <property type="match status" value="1"/>
</dbReference>
<accession>A0A248LNH4</accession>
<feature type="domain" description="ResB-like" evidence="7">
    <location>
        <begin position="22"/>
        <end position="661"/>
    </location>
</feature>
<evidence type="ECO:0000313" key="9">
    <source>
        <dbReference type="Proteomes" id="UP000197424"/>
    </source>
</evidence>
<gene>
    <name evidence="8" type="ORF">LHGZ1_3284</name>
</gene>
<comment type="subcellular location">
    <subcellularLocation>
        <location evidence="1">Membrane</location>
        <topology evidence="1">Multi-pass membrane protein</topology>
    </subcellularLocation>
</comment>
<evidence type="ECO:0000256" key="4">
    <source>
        <dbReference type="ARBA" id="ARBA00022989"/>
    </source>
</evidence>
<proteinExistence type="predicted"/>
<evidence type="ECO:0000256" key="6">
    <source>
        <dbReference type="SAM" id="Phobius"/>
    </source>
</evidence>
<keyword evidence="5 6" id="KW-0472">Membrane</keyword>
<evidence type="ECO:0000256" key="3">
    <source>
        <dbReference type="ARBA" id="ARBA00022748"/>
    </source>
</evidence>
<protein>
    <submittedName>
        <fullName evidence="8">Putative cytochrome c-type biogenesis protein</fullName>
    </submittedName>
</protein>
<dbReference type="AlphaFoldDB" id="A0A248LNH4"/>
<keyword evidence="2 6" id="KW-0812">Transmembrane</keyword>
<dbReference type="InterPro" id="IPR023494">
    <property type="entry name" value="Cyt_c_bgen_Ccs1/CcsB/ResB"/>
</dbReference>
<evidence type="ECO:0000256" key="2">
    <source>
        <dbReference type="ARBA" id="ARBA00022692"/>
    </source>
</evidence>
<dbReference type="RefSeq" id="WP_088861702.1">
    <property type="nucleotide sequence ID" value="NZ_CP022115.1"/>
</dbReference>
<dbReference type="GO" id="GO:0016020">
    <property type="term" value="C:membrane"/>
    <property type="evidence" value="ECO:0007669"/>
    <property type="project" value="UniProtKB-SubCell"/>
</dbReference>
<sequence length="670" mass="73922">MTSSRRTRPSLASDLLELLSSMRFAIGLLTILAIASVIGTVLRQNEPWPNYVAEFGPFWFEVYRALGLFDVYHSAWFLVILIFLVLSTGLCIWRNTPGFLREMRGWREQASSNSLAAMSHTAEIGHAVDADAAESYLRARGFAVRRKEREDGLMLAAKKGSANKLGYFFAHIALVVICIGGLIDGNVPLKVAEFFGSVTPETRDLPQSQVPDASRLGAGNLSFRGSVTLPEGRSADVVFLNSGNGYFVQDLPFYVTLKQFHIDYYSNGMPKRFASDVVVTDKQSGKETSATIEVNHPLIVDGIAIYQSSFGDGGSGLSFKAWDLRRPQTGPATLPARSMASQPITVEGQQYMLEFNELRTFNVESIGTGNDTAKTMESRLASATSVRHDKQVRNIGPSISYRLRNAQGQANEYLSYLAPQQLEGRSFFVTGVRTEVGAPFSYLRYPLDADGSLATYMRLKNAFQTPQWFAAIGAEAARRAQSGDNGINSATAGKFADSVTWVLERFSEGGFAGLESFLQQNVPEDARQAVADTYLKILQSSVIELMNRAQAQAGLPPLEMNETNYQLLLDGLVAYSGSLDYGSPVLLQFDGFDEVKASGLQMTRSPGKTVVYIGSVLLVIGILFMFYVRELRVWVLIGPTGRTRLSMSSNRKNSDLDRDFNRYRDDISQR</sequence>
<dbReference type="PANTHER" id="PTHR31566:SF0">
    <property type="entry name" value="CYTOCHROME C BIOGENESIS PROTEIN CCS1, CHLOROPLASTIC"/>
    <property type="match status" value="1"/>
</dbReference>
<dbReference type="GO" id="GO:0017004">
    <property type="term" value="P:cytochrome complex assembly"/>
    <property type="evidence" value="ECO:0007669"/>
    <property type="project" value="UniProtKB-KW"/>
</dbReference>
<feature type="transmembrane region" description="Helical" evidence="6">
    <location>
        <begin position="610"/>
        <end position="628"/>
    </location>
</feature>
<organism evidence="8 9">
    <name type="scientific">Laribacter hongkongensis</name>
    <dbReference type="NCBI Taxonomy" id="168471"/>
    <lineage>
        <taxon>Bacteria</taxon>
        <taxon>Pseudomonadati</taxon>
        <taxon>Pseudomonadota</taxon>
        <taxon>Betaproteobacteria</taxon>
        <taxon>Neisseriales</taxon>
        <taxon>Aquaspirillaceae</taxon>
        <taxon>Laribacter</taxon>
    </lineage>
</organism>
<dbReference type="PANTHER" id="PTHR31566">
    <property type="entry name" value="CYTOCHROME C BIOGENESIS PROTEIN CCS1, CHLOROPLASTIC"/>
    <property type="match status" value="1"/>
</dbReference>
<evidence type="ECO:0000313" key="8">
    <source>
        <dbReference type="EMBL" id="ASJ26115.1"/>
    </source>
</evidence>
<dbReference type="EMBL" id="CP022115">
    <property type="protein sequence ID" value="ASJ26115.1"/>
    <property type="molecule type" value="Genomic_DNA"/>
</dbReference>
<dbReference type="InterPro" id="IPR007816">
    <property type="entry name" value="ResB-like_domain"/>
</dbReference>
<evidence type="ECO:0000256" key="5">
    <source>
        <dbReference type="ARBA" id="ARBA00023136"/>
    </source>
</evidence>